<sequence length="426" mass="48671">MARLEAIRILLAYASCHDMKLYQMDVKSAFLNGYINEEVYVEQPPGFEDPYNPNHVFKLSKALYGLKQAPRAWYERLRDFIIAKGYKIGKVDTTLFSKKENGELFVCQVYVDDIIFGSTNEEICKKFGEMMSREFEMSMIGELTFFLGFQMKQLEEGTFICQEKYTKDLLKRFKMEDCKPIKTPMATNGHLDLDEGGKPVDQTLYRSMIGSLLYLTASRPDIMFSVCMCARFQANPKEAHLKAVKRIFRYLKYSPSIGLWYPKGAHFELVGYSDADYAGCKVDRKSTSGGCQLLGRSLVSWSSKKQNSVALSTTEAEYIAAGSCCAQILYMTQTLLDYGLVLRSVPLLCDNESAVKLANNPVQHSRTKHIDIRHHFIRDHIAKDDISLHGVRTDDQLADIFTKPLDENRFCNLRNELNVVDFSNFT</sequence>
<dbReference type="EMBL" id="SWBM01000023">
    <property type="protein sequence ID" value="TKC13477.1"/>
    <property type="molecule type" value="Genomic_DNA"/>
</dbReference>
<accession>A0A4U1CZL7</accession>
<proteinExistence type="predicted"/>
<dbReference type="Pfam" id="PF07727">
    <property type="entry name" value="RVT_2"/>
    <property type="match status" value="1"/>
</dbReference>
<gene>
    <name evidence="2" type="ORF">FA727_23605</name>
</gene>
<dbReference type="InterPro" id="IPR013103">
    <property type="entry name" value="RVT_2"/>
</dbReference>
<evidence type="ECO:0000259" key="1">
    <source>
        <dbReference type="Pfam" id="PF07727"/>
    </source>
</evidence>
<dbReference type="PANTHER" id="PTHR11439:SF483">
    <property type="entry name" value="PEPTIDE SYNTHASE GLIP-LIKE, PUTATIVE (AFU_ORTHOLOGUE AFUA_3G12920)-RELATED"/>
    <property type="match status" value="1"/>
</dbReference>
<keyword evidence="3" id="KW-1185">Reference proteome</keyword>
<dbReference type="InterPro" id="IPR043502">
    <property type="entry name" value="DNA/RNA_pol_sf"/>
</dbReference>
<evidence type="ECO:0000313" key="2">
    <source>
        <dbReference type="EMBL" id="TKC13477.1"/>
    </source>
</evidence>
<name>A0A4U1CZL7_9BACI</name>
<comment type="caution">
    <text evidence="2">The sequence shown here is derived from an EMBL/GenBank/DDBJ whole genome shotgun (WGS) entry which is preliminary data.</text>
</comment>
<evidence type="ECO:0000313" key="3">
    <source>
        <dbReference type="Proteomes" id="UP000307756"/>
    </source>
</evidence>
<dbReference type="CDD" id="cd09272">
    <property type="entry name" value="RNase_HI_RT_Ty1"/>
    <property type="match status" value="1"/>
</dbReference>
<dbReference type="AlphaFoldDB" id="A0A4U1CZL7"/>
<reference evidence="2 3" key="1">
    <citation type="journal article" date="2011" name="J. Microbiol.">
        <title>Bacillus kyonggiensis sp. nov., isolated from soil of a lettuce field.</title>
        <authorList>
            <person name="Dong K."/>
            <person name="Lee S."/>
        </authorList>
    </citation>
    <scope>NUCLEOTIDE SEQUENCE [LARGE SCALE GENOMIC DNA]</scope>
    <source>
        <strain evidence="2 3">NB22</strain>
    </source>
</reference>
<feature type="domain" description="Reverse transcriptase Ty1/copia-type" evidence="1">
    <location>
        <begin position="2"/>
        <end position="186"/>
    </location>
</feature>
<dbReference type="Proteomes" id="UP000307756">
    <property type="component" value="Unassembled WGS sequence"/>
</dbReference>
<dbReference type="SUPFAM" id="SSF56672">
    <property type="entry name" value="DNA/RNA polymerases"/>
    <property type="match status" value="1"/>
</dbReference>
<protein>
    <recommendedName>
        <fullName evidence="1">Reverse transcriptase Ty1/copia-type domain-containing protein</fullName>
    </recommendedName>
</protein>
<organism evidence="2 3">
    <name type="scientific">Robertmurraya kyonggiensis</name>
    <dbReference type="NCBI Taxonomy" id="1037680"/>
    <lineage>
        <taxon>Bacteria</taxon>
        <taxon>Bacillati</taxon>
        <taxon>Bacillota</taxon>
        <taxon>Bacilli</taxon>
        <taxon>Bacillales</taxon>
        <taxon>Bacillaceae</taxon>
        <taxon>Robertmurraya</taxon>
    </lineage>
</organism>
<dbReference type="PANTHER" id="PTHR11439">
    <property type="entry name" value="GAG-POL-RELATED RETROTRANSPOSON"/>
    <property type="match status" value="1"/>
</dbReference>